<evidence type="ECO:0000259" key="7">
    <source>
        <dbReference type="PROSITE" id="PS50850"/>
    </source>
</evidence>
<keyword evidence="3 6" id="KW-0812">Transmembrane</keyword>
<dbReference type="EMBL" id="FTMN01000006">
    <property type="protein sequence ID" value="SIQ57236.1"/>
    <property type="molecule type" value="Genomic_DNA"/>
</dbReference>
<name>A0A1N6TVW4_9GAMM</name>
<dbReference type="eggNOG" id="COG2814">
    <property type="taxonomic scope" value="Bacteria"/>
</dbReference>
<evidence type="ECO:0000313" key="8">
    <source>
        <dbReference type="EMBL" id="SIQ57236.1"/>
    </source>
</evidence>
<dbReference type="RefSeq" id="WP_076463234.1">
    <property type="nucleotide sequence ID" value="NZ_FTMN01000006.1"/>
</dbReference>
<dbReference type="Pfam" id="PF07690">
    <property type="entry name" value="MFS_1"/>
    <property type="match status" value="1"/>
</dbReference>
<keyword evidence="4 6" id="KW-1133">Transmembrane helix</keyword>
<dbReference type="Proteomes" id="UP000186895">
    <property type="component" value="Unassembled WGS sequence"/>
</dbReference>
<feature type="transmembrane region" description="Helical" evidence="6">
    <location>
        <begin position="136"/>
        <end position="155"/>
    </location>
</feature>
<feature type="transmembrane region" description="Helical" evidence="6">
    <location>
        <begin position="281"/>
        <end position="299"/>
    </location>
</feature>
<dbReference type="PROSITE" id="PS50850">
    <property type="entry name" value="MFS"/>
    <property type="match status" value="1"/>
</dbReference>
<sequence>MPLLLRLMLPFALGYWLSYVFRVINAVVAPDIMTSLQLDAATLGLVSSAYFLTFAACQLPLGILLDRYQTRTIASALLCVAAAGSLIFGLAESTTMLWIGRGLIGIGVSACLMAAFKTYTLWLKPEQLPMTNGLQLMFGGLGALSATVPVEWALALTDWRTLFMGLAGLCIAVALLTRQLVPASQLQRSSQTFGQDLHQVLQVIRTPAFYQLAPASMLSQALFVAVQSLWAGEWLRQVSGLPATDSADMLMLSAASMAAGFLLLGSLASQLARFGITAMQVSFCGMLVFLGSLLWIQLQPDQAPWAAWVLFGCFGTSGTLMFAGLSQAFPATLSGRISTSLNLGIFLAAFLLQWGMGALAGFWQADTNGHYPPEAYRFALAAGTAVQALGLCWFLLCRYRQSSKAAST</sequence>
<feature type="transmembrane region" description="Helical" evidence="6">
    <location>
        <begin position="250"/>
        <end position="269"/>
    </location>
</feature>
<feature type="transmembrane region" description="Helical" evidence="6">
    <location>
        <begin position="341"/>
        <end position="363"/>
    </location>
</feature>
<feature type="transmembrane region" description="Helical" evidence="6">
    <location>
        <begin position="305"/>
        <end position="329"/>
    </location>
</feature>
<dbReference type="InterPro" id="IPR050189">
    <property type="entry name" value="MFS_Efflux_Transporters"/>
</dbReference>
<evidence type="ECO:0000256" key="2">
    <source>
        <dbReference type="ARBA" id="ARBA00022475"/>
    </source>
</evidence>
<dbReference type="STRING" id="49186.SAMN05421647_10646"/>
<dbReference type="SUPFAM" id="SSF103473">
    <property type="entry name" value="MFS general substrate transporter"/>
    <property type="match status" value="1"/>
</dbReference>
<feature type="transmembrane region" description="Helical" evidence="6">
    <location>
        <begin position="97"/>
        <end position="116"/>
    </location>
</feature>
<feature type="transmembrane region" description="Helical" evidence="6">
    <location>
        <begin position="161"/>
        <end position="181"/>
    </location>
</feature>
<dbReference type="AlphaFoldDB" id="A0A1N6TVW4"/>
<evidence type="ECO:0000256" key="6">
    <source>
        <dbReference type="SAM" id="Phobius"/>
    </source>
</evidence>
<proteinExistence type="predicted"/>
<evidence type="ECO:0000256" key="5">
    <source>
        <dbReference type="ARBA" id="ARBA00023136"/>
    </source>
</evidence>
<keyword evidence="5 6" id="KW-0472">Membrane</keyword>
<accession>A0A1N6TVW4</accession>
<feature type="transmembrane region" description="Helical" evidence="6">
    <location>
        <begin position="375"/>
        <end position="396"/>
    </location>
</feature>
<dbReference type="GO" id="GO:0022857">
    <property type="term" value="F:transmembrane transporter activity"/>
    <property type="evidence" value="ECO:0007669"/>
    <property type="project" value="InterPro"/>
</dbReference>
<protein>
    <submittedName>
        <fullName evidence="8">Predicted arabinose efflux permease, MFS family</fullName>
    </submittedName>
</protein>
<dbReference type="PANTHER" id="PTHR43124:SF3">
    <property type="entry name" value="CHLORAMPHENICOL EFFLUX PUMP RV0191"/>
    <property type="match status" value="1"/>
</dbReference>
<feature type="domain" description="Major facilitator superfamily (MFS) profile" evidence="7">
    <location>
        <begin position="7"/>
        <end position="400"/>
    </location>
</feature>
<evidence type="ECO:0000313" key="9">
    <source>
        <dbReference type="Proteomes" id="UP000186895"/>
    </source>
</evidence>
<dbReference type="PANTHER" id="PTHR43124">
    <property type="entry name" value="PURINE EFFLUX PUMP PBUE"/>
    <property type="match status" value="1"/>
</dbReference>
<dbReference type="InterPro" id="IPR020846">
    <property type="entry name" value="MFS_dom"/>
</dbReference>
<gene>
    <name evidence="8" type="ORF">SAMN05421647_10646</name>
</gene>
<keyword evidence="2" id="KW-1003">Cell membrane</keyword>
<dbReference type="GO" id="GO:0005886">
    <property type="term" value="C:plasma membrane"/>
    <property type="evidence" value="ECO:0007669"/>
    <property type="project" value="UniProtKB-SubCell"/>
</dbReference>
<dbReference type="InterPro" id="IPR011701">
    <property type="entry name" value="MFS"/>
</dbReference>
<organism evidence="8 9">
    <name type="scientific">Marinobacterium stanieri</name>
    <dbReference type="NCBI Taxonomy" id="49186"/>
    <lineage>
        <taxon>Bacteria</taxon>
        <taxon>Pseudomonadati</taxon>
        <taxon>Pseudomonadota</taxon>
        <taxon>Gammaproteobacteria</taxon>
        <taxon>Oceanospirillales</taxon>
        <taxon>Oceanospirillaceae</taxon>
        <taxon>Marinobacterium</taxon>
    </lineage>
</organism>
<comment type="subcellular location">
    <subcellularLocation>
        <location evidence="1">Cell membrane</location>
        <topology evidence="1">Multi-pass membrane protein</topology>
    </subcellularLocation>
</comment>
<feature type="transmembrane region" description="Helical" evidence="6">
    <location>
        <begin position="72"/>
        <end position="91"/>
    </location>
</feature>
<dbReference type="InterPro" id="IPR036259">
    <property type="entry name" value="MFS_trans_sf"/>
</dbReference>
<evidence type="ECO:0000256" key="4">
    <source>
        <dbReference type="ARBA" id="ARBA00022989"/>
    </source>
</evidence>
<dbReference type="Gene3D" id="1.20.1250.20">
    <property type="entry name" value="MFS general substrate transporter like domains"/>
    <property type="match status" value="2"/>
</dbReference>
<keyword evidence="9" id="KW-1185">Reference proteome</keyword>
<evidence type="ECO:0000256" key="3">
    <source>
        <dbReference type="ARBA" id="ARBA00022692"/>
    </source>
</evidence>
<evidence type="ECO:0000256" key="1">
    <source>
        <dbReference type="ARBA" id="ARBA00004651"/>
    </source>
</evidence>
<feature type="transmembrane region" description="Helical" evidence="6">
    <location>
        <begin position="40"/>
        <end position="65"/>
    </location>
</feature>
<feature type="transmembrane region" description="Helical" evidence="6">
    <location>
        <begin position="7"/>
        <end position="28"/>
    </location>
</feature>
<feature type="transmembrane region" description="Helical" evidence="6">
    <location>
        <begin position="208"/>
        <end position="230"/>
    </location>
</feature>
<reference evidence="8 9" key="1">
    <citation type="submission" date="2017-01" db="EMBL/GenBank/DDBJ databases">
        <authorList>
            <person name="Mah S.A."/>
            <person name="Swanson W.J."/>
            <person name="Moy G.W."/>
            <person name="Vacquier V.D."/>
        </authorList>
    </citation>
    <scope>NUCLEOTIDE SEQUENCE [LARGE SCALE GENOMIC DNA]</scope>
    <source>
        <strain evidence="8 9">DSM 7027</strain>
    </source>
</reference>